<proteinExistence type="predicted"/>
<sequence>MDGCGAQVFQIGDANESDIAKFFDNKLNSSDKSPSKEKYKNSDNAKVIDEYNFLNNNCTT</sequence>
<keyword evidence="2" id="KW-1185">Reference proteome</keyword>
<organism evidence="1 2">
    <name type="scientific">Faecalibacter bovis</name>
    <dbReference type="NCBI Taxonomy" id="2898187"/>
    <lineage>
        <taxon>Bacteria</taxon>
        <taxon>Pseudomonadati</taxon>
        <taxon>Bacteroidota</taxon>
        <taxon>Flavobacteriia</taxon>
        <taxon>Flavobacteriales</taxon>
        <taxon>Weeksellaceae</taxon>
        <taxon>Faecalibacter</taxon>
    </lineage>
</organism>
<evidence type="ECO:0000313" key="2">
    <source>
        <dbReference type="Proteomes" id="UP000672011"/>
    </source>
</evidence>
<dbReference type="Proteomes" id="UP000672011">
    <property type="component" value="Chromosome"/>
</dbReference>
<reference evidence="2" key="2">
    <citation type="submission" date="2021-04" db="EMBL/GenBank/DDBJ databases">
        <title>Taxonomy of Flavobacteriaceae bacterium ZY171143.</title>
        <authorList>
            <person name="Li F."/>
        </authorList>
    </citation>
    <scope>NUCLEOTIDE SEQUENCE [LARGE SCALE GENOMIC DNA]</scope>
    <source>
        <strain evidence="2">ZY171143</strain>
    </source>
</reference>
<evidence type="ECO:0000313" key="1">
    <source>
        <dbReference type="EMBL" id="QTV04774.1"/>
    </source>
</evidence>
<gene>
    <name evidence="1" type="ORF">J9309_08130</name>
</gene>
<protein>
    <submittedName>
        <fullName evidence="1">Uncharacterized protein</fullName>
    </submittedName>
</protein>
<accession>A0ABX7XA46</accession>
<name>A0ABX7XA46_9FLAO</name>
<reference evidence="1 2" key="1">
    <citation type="journal article" date="2021" name="Int. J. Syst. Evol. Microbiol.">
        <title>Faecalibacter bovis sp. nov., isolated from cow faeces.</title>
        <authorList>
            <person name="Li F."/>
            <person name="Zhao W."/>
            <person name="Hong Q."/>
            <person name="Shao Q."/>
            <person name="Song J."/>
            <person name="Yang S."/>
        </authorList>
    </citation>
    <scope>NUCLEOTIDE SEQUENCE [LARGE SCALE GENOMIC DNA]</scope>
    <source>
        <strain evidence="1 2">ZY171143</strain>
    </source>
</reference>
<dbReference type="EMBL" id="CP072842">
    <property type="protein sequence ID" value="QTV04774.1"/>
    <property type="molecule type" value="Genomic_DNA"/>
</dbReference>
<dbReference type="RefSeq" id="WP_230475396.1">
    <property type="nucleotide sequence ID" value="NZ_CP072842.1"/>
</dbReference>